<proteinExistence type="predicted"/>
<dbReference type="EMBL" id="GFTR01000171">
    <property type="protein sequence ID" value="JAW16255.1"/>
    <property type="molecule type" value="Transcribed_RNA"/>
</dbReference>
<protein>
    <submittedName>
        <fullName evidence="1">Uncharacterized protein</fullName>
    </submittedName>
</protein>
<organism evidence="1">
    <name type="scientific">Panstrongylus lignarius</name>
    <dbReference type="NCBI Taxonomy" id="156445"/>
    <lineage>
        <taxon>Eukaryota</taxon>
        <taxon>Metazoa</taxon>
        <taxon>Ecdysozoa</taxon>
        <taxon>Arthropoda</taxon>
        <taxon>Hexapoda</taxon>
        <taxon>Insecta</taxon>
        <taxon>Pterygota</taxon>
        <taxon>Neoptera</taxon>
        <taxon>Paraneoptera</taxon>
        <taxon>Hemiptera</taxon>
        <taxon>Heteroptera</taxon>
        <taxon>Panheteroptera</taxon>
        <taxon>Cimicomorpha</taxon>
        <taxon>Reduviidae</taxon>
        <taxon>Triatominae</taxon>
        <taxon>Panstrongylus</taxon>
    </lineage>
</organism>
<name>A0A224XUN8_9HEMI</name>
<accession>A0A224XUN8</accession>
<evidence type="ECO:0000313" key="1">
    <source>
        <dbReference type="EMBL" id="JAW16255.1"/>
    </source>
</evidence>
<dbReference type="AlphaFoldDB" id="A0A224XUN8"/>
<reference evidence="1" key="1">
    <citation type="journal article" date="2018" name="PLoS Negl. Trop. Dis.">
        <title>An insight into the salivary gland and fat body transcriptome of Panstrongylus lignarius (Hemiptera: Heteroptera), the main vector of Chagas disease in Peru.</title>
        <authorList>
            <person name="Nevoa J.C."/>
            <person name="Mendes M.T."/>
            <person name="da Silva M.V."/>
            <person name="Soares S.C."/>
            <person name="Oliveira C.J.F."/>
            <person name="Ribeiro J.M.C."/>
        </authorList>
    </citation>
    <scope>NUCLEOTIDE SEQUENCE</scope>
</reference>
<sequence length="68" mass="7552">MNFFFINCLSLSAIGSNAFSLILLVSVSSTPRTSTLICFICPSWVVVPRLITPTSIVFLYPPNFPYFS</sequence>